<reference evidence="1" key="1">
    <citation type="submission" date="2018-02" db="EMBL/GenBank/DDBJ databases">
        <title>Rhizophora mucronata_Transcriptome.</title>
        <authorList>
            <person name="Meera S.P."/>
            <person name="Sreeshan A."/>
            <person name="Augustine A."/>
        </authorList>
    </citation>
    <scope>NUCLEOTIDE SEQUENCE</scope>
    <source>
        <tissue evidence="1">Leaf</tissue>
    </source>
</reference>
<protein>
    <submittedName>
        <fullName evidence="1">Uncharacterized protein</fullName>
    </submittedName>
</protein>
<organism evidence="1">
    <name type="scientific">Rhizophora mucronata</name>
    <name type="common">Asiatic mangrove</name>
    <dbReference type="NCBI Taxonomy" id="61149"/>
    <lineage>
        <taxon>Eukaryota</taxon>
        <taxon>Viridiplantae</taxon>
        <taxon>Streptophyta</taxon>
        <taxon>Embryophyta</taxon>
        <taxon>Tracheophyta</taxon>
        <taxon>Spermatophyta</taxon>
        <taxon>Magnoliopsida</taxon>
        <taxon>eudicotyledons</taxon>
        <taxon>Gunneridae</taxon>
        <taxon>Pentapetalae</taxon>
        <taxon>rosids</taxon>
        <taxon>fabids</taxon>
        <taxon>Malpighiales</taxon>
        <taxon>Rhizophoraceae</taxon>
        <taxon>Rhizophora</taxon>
    </lineage>
</organism>
<name>A0A2P2P2K9_RHIMU</name>
<proteinExistence type="predicted"/>
<dbReference type="AlphaFoldDB" id="A0A2P2P2K9"/>
<accession>A0A2P2P2K9</accession>
<evidence type="ECO:0000313" key="1">
    <source>
        <dbReference type="EMBL" id="MBX48861.1"/>
    </source>
</evidence>
<sequence length="46" mass="5564">MFFIAYLLLKLWRKNCNYKMCKLGKCLCILCLSVINSNFLKDQEYH</sequence>
<dbReference type="EMBL" id="GGEC01068377">
    <property type="protein sequence ID" value="MBX48861.1"/>
    <property type="molecule type" value="Transcribed_RNA"/>
</dbReference>